<evidence type="ECO:0000256" key="1">
    <source>
        <dbReference type="ARBA" id="ARBA00022737"/>
    </source>
</evidence>
<evidence type="ECO:0000313" key="2">
    <source>
        <dbReference type="EMBL" id="KAF2072943.1"/>
    </source>
</evidence>
<dbReference type="Proteomes" id="UP000695562">
    <property type="component" value="Unassembled WGS sequence"/>
</dbReference>
<keyword evidence="3" id="KW-1185">Reference proteome</keyword>
<evidence type="ECO:0008006" key="4">
    <source>
        <dbReference type="Google" id="ProtNLM"/>
    </source>
</evidence>
<name>A0A8J4UZF5_9MYCE</name>
<dbReference type="InterPro" id="IPR051251">
    <property type="entry name" value="STK_FNIP-Repeat"/>
</dbReference>
<reference evidence="2" key="1">
    <citation type="submission" date="2020-01" db="EMBL/GenBank/DDBJ databases">
        <title>Development of genomics and gene disruption for Polysphondylium violaceum indicates a role for the polyketide synthase stlB in stalk morphogenesis.</title>
        <authorList>
            <person name="Narita B."/>
            <person name="Kawabe Y."/>
            <person name="Kin K."/>
            <person name="Saito T."/>
            <person name="Gibbs R."/>
            <person name="Kuspa A."/>
            <person name="Muzny D."/>
            <person name="Queller D."/>
            <person name="Richards S."/>
            <person name="Strassman J."/>
            <person name="Sucgang R."/>
            <person name="Worley K."/>
            <person name="Schaap P."/>
        </authorList>
    </citation>
    <scope>NUCLEOTIDE SEQUENCE</scope>
    <source>
        <strain evidence="2">QSvi11</strain>
    </source>
</reference>
<accession>A0A8J4UZF5</accession>
<sequence length="569" mass="65762">MNNNDQLFFSIFKNKYLMQKIYCFYYDYTVLRNITDLDKKHNHISSLHHQIPIVYHLQTLDHYVIYNSHKHKHLITHFILSTRFYLNHLNVLQQQNNTTTTPIIFGISINDRNDPILFAHQLPPSIKYYRFKLTETVTKNHIPPSVTSIYLESLPIDVGVIPNNVKTLALYISNPSDDSYQINPKWFPQSLTSLTYVDVFAESGVDMSELPKSLTYLNIKNSLTGIGHDSIKYLLNRSYESFTVPSGVTHFHLCGGWDSFEDVVLPPSVTHFEIVKETIDQFIPKIPNFLPLTLKSLSLETCSNSSINIDNCPPNLLYYSNYNERCEKVVPYIPPLAKKVILSTDENTPNLPSIPKSVTDLSIRCSVYDYPFKGTIPNHYFTNNLVKLVFHYFGQLEPGVIPSNITDLELGTHNPIIQGVIPCSVTKLSLLCDHVVQPIIIPQSVTTLSFWDEKQVYSNTLIPNSVKTLKFSFIDFTTLKINYLPKSISTLCIDDTDSYQGSEFEERFQIQFPNYNIDLFPSNIKLVKFTQKGDTIKRCYHFINQKVYMEIDFEKDRFMYNFKKINTII</sequence>
<keyword evidence="1" id="KW-0677">Repeat</keyword>
<proteinExistence type="predicted"/>
<comment type="caution">
    <text evidence="2">The sequence shown here is derived from an EMBL/GenBank/DDBJ whole genome shotgun (WGS) entry which is preliminary data.</text>
</comment>
<evidence type="ECO:0000313" key="3">
    <source>
        <dbReference type="Proteomes" id="UP000695562"/>
    </source>
</evidence>
<dbReference type="AlphaFoldDB" id="A0A8J4UZF5"/>
<dbReference type="InterPro" id="IPR008615">
    <property type="entry name" value="FNIP"/>
</dbReference>
<dbReference type="PANTHER" id="PTHR32134">
    <property type="entry name" value="FNIP REPEAT-CONTAINING PROTEIN"/>
    <property type="match status" value="1"/>
</dbReference>
<protein>
    <recommendedName>
        <fullName evidence="4">FNIP repeat-containing protein</fullName>
    </recommendedName>
</protein>
<dbReference type="EMBL" id="AJWJ01000237">
    <property type="protein sequence ID" value="KAF2072943.1"/>
    <property type="molecule type" value="Genomic_DNA"/>
</dbReference>
<dbReference type="Pfam" id="PF05725">
    <property type="entry name" value="FNIP"/>
    <property type="match status" value="1"/>
</dbReference>
<organism evidence="2 3">
    <name type="scientific">Polysphondylium violaceum</name>
    <dbReference type="NCBI Taxonomy" id="133409"/>
    <lineage>
        <taxon>Eukaryota</taxon>
        <taxon>Amoebozoa</taxon>
        <taxon>Evosea</taxon>
        <taxon>Eumycetozoa</taxon>
        <taxon>Dictyostelia</taxon>
        <taxon>Dictyosteliales</taxon>
        <taxon>Dictyosteliaceae</taxon>
        <taxon>Polysphondylium</taxon>
    </lineage>
</organism>
<gene>
    <name evidence="2" type="ORF">CYY_005736</name>
</gene>
<dbReference type="OrthoDB" id="10027416at2759"/>
<dbReference type="PANTHER" id="PTHR32134:SF169">
    <property type="entry name" value="FNIP REPEAT-CONTAINING PROTEIN-RELATED"/>
    <property type="match status" value="1"/>
</dbReference>